<name>A0ACC3A8T5_9EURO</name>
<evidence type="ECO:0000313" key="1">
    <source>
        <dbReference type="EMBL" id="KAJ9657367.1"/>
    </source>
</evidence>
<comment type="caution">
    <text evidence="1">The sequence shown here is derived from an EMBL/GenBank/DDBJ whole genome shotgun (WGS) entry which is preliminary data.</text>
</comment>
<protein>
    <submittedName>
        <fullName evidence="1">Uncharacterized protein</fullName>
    </submittedName>
</protein>
<accession>A0ACC3A8T5</accession>
<organism evidence="1 2">
    <name type="scientific">Neophaeococcomyces mojaviensis</name>
    <dbReference type="NCBI Taxonomy" id="3383035"/>
    <lineage>
        <taxon>Eukaryota</taxon>
        <taxon>Fungi</taxon>
        <taxon>Dikarya</taxon>
        <taxon>Ascomycota</taxon>
        <taxon>Pezizomycotina</taxon>
        <taxon>Eurotiomycetes</taxon>
        <taxon>Chaetothyriomycetidae</taxon>
        <taxon>Chaetothyriales</taxon>
        <taxon>Chaetothyriales incertae sedis</taxon>
        <taxon>Neophaeococcomyces</taxon>
    </lineage>
</organism>
<dbReference type="Proteomes" id="UP001172386">
    <property type="component" value="Unassembled WGS sequence"/>
</dbReference>
<dbReference type="EMBL" id="JAPDRQ010000065">
    <property type="protein sequence ID" value="KAJ9657367.1"/>
    <property type="molecule type" value="Genomic_DNA"/>
</dbReference>
<gene>
    <name evidence="1" type="ORF">H2198_004378</name>
</gene>
<sequence>MTTKVVLLGLKTSIIEDAMEKVQDPAFEFVPCTKLAELKTALEKGDIAHVVMGSGLDIDSRLEAVRTVFETSNSTYVHMKKQDDGPQGYAPFIKMVLAGAKQKQTGIGTASMNVV</sequence>
<evidence type="ECO:0000313" key="2">
    <source>
        <dbReference type="Proteomes" id="UP001172386"/>
    </source>
</evidence>
<keyword evidence="2" id="KW-1185">Reference proteome</keyword>
<reference evidence="1" key="1">
    <citation type="submission" date="2022-10" db="EMBL/GenBank/DDBJ databases">
        <title>Culturing micro-colonial fungi from biological soil crusts in the Mojave desert and describing Neophaeococcomyces mojavensis, and introducing the new genera and species Taxawa tesnikishii.</title>
        <authorList>
            <person name="Kurbessoian T."/>
            <person name="Stajich J.E."/>
        </authorList>
    </citation>
    <scope>NUCLEOTIDE SEQUENCE</scope>
    <source>
        <strain evidence="1">JES_112</strain>
    </source>
</reference>
<proteinExistence type="predicted"/>